<organism evidence="1 2">
    <name type="scientific">Penicillium canariense</name>
    <dbReference type="NCBI Taxonomy" id="189055"/>
    <lineage>
        <taxon>Eukaryota</taxon>
        <taxon>Fungi</taxon>
        <taxon>Dikarya</taxon>
        <taxon>Ascomycota</taxon>
        <taxon>Pezizomycotina</taxon>
        <taxon>Eurotiomycetes</taxon>
        <taxon>Eurotiomycetidae</taxon>
        <taxon>Eurotiales</taxon>
        <taxon>Aspergillaceae</taxon>
        <taxon>Penicillium</taxon>
    </lineage>
</organism>
<comment type="caution">
    <text evidence="1">The sequence shown here is derived from an EMBL/GenBank/DDBJ whole genome shotgun (WGS) entry which is preliminary data.</text>
</comment>
<reference evidence="1" key="2">
    <citation type="journal article" date="2023" name="IMA Fungus">
        <title>Comparative genomic study of the Penicillium genus elucidates a diverse pangenome and 15 lateral gene transfer events.</title>
        <authorList>
            <person name="Petersen C."/>
            <person name="Sorensen T."/>
            <person name="Nielsen M.R."/>
            <person name="Sondergaard T.E."/>
            <person name="Sorensen J.L."/>
            <person name="Fitzpatrick D.A."/>
            <person name="Frisvad J.C."/>
            <person name="Nielsen K.L."/>
        </authorList>
    </citation>
    <scope>NUCLEOTIDE SEQUENCE</scope>
    <source>
        <strain evidence="1">IBT 26290</strain>
    </source>
</reference>
<dbReference type="AlphaFoldDB" id="A0A9W9I4Z2"/>
<keyword evidence="2" id="KW-1185">Reference proteome</keyword>
<dbReference type="RefSeq" id="XP_056544535.1">
    <property type="nucleotide sequence ID" value="XM_056685793.1"/>
</dbReference>
<sequence>MASWAQITHAETPAQRRGLCSRKIRGTLETPCSPHTHPCRTDQTVAASSALLVSLRSHSGQPRDSFSCQAPRGDPCLASTIATPNRYRGPYPQTPTIIRLVATTVELGRTDAIGRRSYPSDPARGLDGVWGCGPVVRDRVKLVPRKNIPSMAKVACILLQVRNVGGELVFQMLQPADHGSAMWQGRLGRSVCPASLASPAIIERANGRRVMCSLDLGV</sequence>
<dbReference type="Proteomes" id="UP001149163">
    <property type="component" value="Unassembled WGS sequence"/>
</dbReference>
<accession>A0A9W9I4Z2</accession>
<name>A0A9W9I4Z2_9EURO</name>
<evidence type="ECO:0000313" key="1">
    <source>
        <dbReference type="EMBL" id="KAJ5168074.1"/>
    </source>
</evidence>
<gene>
    <name evidence="1" type="ORF">N7482_003668</name>
</gene>
<reference evidence="1" key="1">
    <citation type="submission" date="2022-11" db="EMBL/GenBank/DDBJ databases">
        <authorList>
            <person name="Petersen C."/>
        </authorList>
    </citation>
    <scope>NUCLEOTIDE SEQUENCE</scope>
    <source>
        <strain evidence="1">IBT 26290</strain>
    </source>
</reference>
<dbReference type="EMBL" id="JAPQKN010000002">
    <property type="protein sequence ID" value="KAJ5168074.1"/>
    <property type="molecule type" value="Genomic_DNA"/>
</dbReference>
<proteinExistence type="predicted"/>
<dbReference type="GeneID" id="81424969"/>
<evidence type="ECO:0000313" key="2">
    <source>
        <dbReference type="Proteomes" id="UP001149163"/>
    </source>
</evidence>
<protein>
    <submittedName>
        <fullName evidence="1">Uncharacterized protein</fullName>
    </submittedName>
</protein>